<dbReference type="InterPro" id="IPR006659">
    <property type="entry name" value="Arsenate_reductase"/>
</dbReference>
<dbReference type="Pfam" id="PF03960">
    <property type="entry name" value="ArsC"/>
    <property type="match status" value="1"/>
</dbReference>
<evidence type="ECO:0000256" key="1">
    <source>
        <dbReference type="ARBA" id="ARBA00001917"/>
    </source>
</evidence>
<dbReference type="GO" id="GO:0052873">
    <property type="term" value="F:FMN reductase (NADPH) activity"/>
    <property type="evidence" value="ECO:0007669"/>
    <property type="project" value="UniProtKB-ARBA"/>
</dbReference>
<keyword evidence="5" id="KW-0288">FMN</keyword>
<evidence type="ECO:0000256" key="7">
    <source>
        <dbReference type="ARBA" id="ARBA00022857"/>
    </source>
</evidence>
<comment type="similarity">
    <text evidence="9">Belongs to the ArsH family.</text>
</comment>
<protein>
    <recommendedName>
        <fullName evidence="10">NADPH-dependent FMN reductase ArsH</fullName>
    </recommendedName>
    <alternativeName>
        <fullName evidence="11">Arsenical resistance operon protein ArsH</fullName>
    </alternativeName>
</protein>
<dbReference type="InterPro" id="IPR014063">
    <property type="entry name" value="Arsenate-R_ArsH"/>
</dbReference>
<evidence type="ECO:0000256" key="6">
    <source>
        <dbReference type="ARBA" id="ARBA00022741"/>
    </source>
</evidence>
<organism evidence="14 15">
    <name type="scientific">Brucella tritici</name>
    <dbReference type="NCBI Taxonomy" id="94626"/>
    <lineage>
        <taxon>Bacteria</taxon>
        <taxon>Pseudomonadati</taxon>
        <taxon>Pseudomonadota</taxon>
        <taxon>Alphaproteobacteria</taxon>
        <taxon>Hyphomicrobiales</taxon>
        <taxon>Brucellaceae</taxon>
        <taxon>Brucella/Ochrobactrum group</taxon>
        <taxon>Brucella</taxon>
    </lineage>
</organism>
<dbReference type="GO" id="GO:0000166">
    <property type="term" value="F:nucleotide binding"/>
    <property type="evidence" value="ECO:0007669"/>
    <property type="project" value="UniProtKB-KW"/>
</dbReference>
<dbReference type="Pfam" id="PF03358">
    <property type="entry name" value="FMN_red"/>
    <property type="match status" value="1"/>
</dbReference>
<dbReference type="InterPro" id="IPR036249">
    <property type="entry name" value="Thioredoxin-like_sf"/>
</dbReference>
<gene>
    <name evidence="14" type="primary">arsH</name>
    <name evidence="14" type="ORF">HGG76_26220</name>
</gene>
<dbReference type="InterPro" id="IPR029039">
    <property type="entry name" value="Flavoprotein-like_sf"/>
</dbReference>
<dbReference type="InterPro" id="IPR006660">
    <property type="entry name" value="Arsenate_reductase-like"/>
</dbReference>
<feature type="domain" description="NADPH-dependent FMN reductase-like" evidence="13">
    <location>
        <begin position="166"/>
        <end position="311"/>
    </location>
</feature>
<sequence length="372" mass="42096">MSVTIYHNPNCGTSRNTLALIRASGEVPVVIEYVQNPPSRERLVELLQAMQMMPRQLLREKGTPYAELGLSDPNWTDDELVDFMMAHPILINRPIVETPLGTRLCRPSELVLDILENPVSSFTKEDGEVITYERKSADMDLPNLDQNSFALPDLDALRADFPKHKPRILLLYGSLRDRSYSRFLTLEAQRLLDAMGAETRVFHANGLPLPDDGSAEHPKVQELREAMLWSEGQVWTSPERHGAMSAVMKSQIDWIPLPGGAIRPTQGRTLALMQVSGGSQSFNAVNQMRILGRWMRMITIPNQSSVAKAWQEFDDAGRMKSSSFYDRVVDVMEELMKFTLLTRGISDHLTDRYSERKEEAAKLEKRVSLKSV</sequence>
<dbReference type="SUPFAM" id="SSF52218">
    <property type="entry name" value="Flavoproteins"/>
    <property type="match status" value="1"/>
</dbReference>
<proteinExistence type="inferred from homology"/>
<evidence type="ECO:0000256" key="9">
    <source>
        <dbReference type="ARBA" id="ARBA00060727"/>
    </source>
</evidence>
<evidence type="ECO:0000256" key="11">
    <source>
        <dbReference type="ARBA" id="ARBA00081288"/>
    </source>
</evidence>
<keyword evidence="8" id="KW-0560">Oxidoreductase</keyword>
<reference evidence="14 15" key="1">
    <citation type="submission" date="2020-04" db="EMBL/GenBank/DDBJ databases">
        <title>Whole genome sequencing of clinical and environmental type strains of Ochrobactrum.</title>
        <authorList>
            <person name="Dharne M."/>
        </authorList>
    </citation>
    <scope>NUCLEOTIDE SEQUENCE [LARGE SCALE GENOMIC DNA]</scope>
    <source>
        <strain evidence="14 15">DSM 13340</strain>
    </source>
</reference>
<comment type="cofactor">
    <cofactor evidence="1">
        <name>FMN</name>
        <dbReference type="ChEBI" id="CHEBI:58210"/>
    </cofactor>
</comment>
<dbReference type="NCBIfam" id="TIGR00014">
    <property type="entry name" value="arsC"/>
    <property type="match status" value="1"/>
</dbReference>
<evidence type="ECO:0000256" key="2">
    <source>
        <dbReference type="ARBA" id="ARBA00007198"/>
    </source>
</evidence>
<keyword evidence="7" id="KW-0521">NADP</keyword>
<evidence type="ECO:0000256" key="10">
    <source>
        <dbReference type="ARBA" id="ARBA00073853"/>
    </source>
</evidence>
<evidence type="ECO:0000256" key="5">
    <source>
        <dbReference type="ARBA" id="ARBA00022643"/>
    </source>
</evidence>
<evidence type="ECO:0000313" key="14">
    <source>
        <dbReference type="EMBL" id="NKW11154.1"/>
    </source>
</evidence>
<comment type="caution">
    <text evidence="14">The sequence shown here is derived from an EMBL/GenBank/DDBJ whole genome shotgun (WGS) entry which is preliminary data.</text>
</comment>
<name>A0A7X6FV05_9HYPH</name>
<evidence type="ECO:0000256" key="4">
    <source>
        <dbReference type="ARBA" id="ARBA00022630"/>
    </source>
</evidence>
<comment type="subunit">
    <text evidence="3">Homotetramer.</text>
</comment>
<evidence type="ECO:0000259" key="13">
    <source>
        <dbReference type="Pfam" id="PF03358"/>
    </source>
</evidence>
<evidence type="ECO:0000256" key="12">
    <source>
        <dbReference type="PROSITE-ProRule" id="PRU01282"/>
    </source>
</evidence>
<evidence type="ECO:0000256" key="8">
    <source>
        <dbReference type="ARBA" id="ARBA00023002"/>
    </source>
</evidence>
<keyword evidence="4" id="KW-0285">Flavoprotein</keyword>
<dbReference type="Proteomes" id="UP000558475">
    <property type="component" value="Unassembled WGS sequence"/>
</dbReference>
<dbReference type="GO" id="GO:0008794">
    <property type="term" value="F:arsenate reductase (glutaredoxin) activity"/>
    <property type="evidence" value="ECO:0007669"/>
    <property type="project" value="InterPro"/>
</dbReference>
<dbReference type="FunFam" id="3.40.50.360:FF:000027">
    <property type="entry name" value="Arsenical resistance protein ArsH"/>
    <property type="match status" value="1"/>
</dbReference>
<dbReference type="PANTHER" id="PTHR43590:SF1">
    <property type="entry name" value="ARSENIC RESISTANCE PROTEIN ARSH (AFU_ORTHOLOGUE AFUA_5G15030)"/>
    <property type="match status" value="1"/>
</dbReference>
<dbReference type="PANTHER" id="PTHR43590">
    <property type="entry name" value="ARSENIC RESISTANCE PROTEIN ARSH (AFU_ORTHOLOGUE AFUA_5G15030)"/>
    <property type="match status" value="1"/>
</dbReference>
<dbReference type="GO" id="GO:0016655">
    <property type="term" value="F:oxidoreductase activity, acting on NAD(P)H, quinone or similar compound as acceptor"/>
    <property type="evidence" value="ECO:0007669"/>
    <property type="project" value="TreeGrafter"/>
</dbReference>
<dbReference type="InterPro" id="IPR005025">
    <property type="entry name" value="FMN_Rdtase-like_dom"/>
</dbReference>
<keyword evidence="6" id="KW-0547">Nucleotide-binding</keyword>
<dbReference type="Gene3D" id="3.40.50.360">
    <property type="match status" value="1"/>
</dbReference>
<dbReference type="CDD" id="cd03034">
    <property type="entry name" value="ArsC_ArsC"/>
    <property type="match status" value="1"/>
</dbReference>
<dbReference type="Gene3D" id="3.40.30.10">
    <property type="entry name" value="Glutaredoxin"/>
    <property type="match status" value="1"/>
</dbReference>
<comment type="similarity">
    <text evidence="2 12">Belongs to the ArsC family.</text>
</comment>
<evidence type="ECO:0000256" key="3">
    <source>
        <dbReference type="ARBA" id="ARBA00011881"/>
    </source>
</evidence>
<dbReference type="AlphaFoldDB" id="A0A7X6FV05"/>
<evidence type="ECO:0000313" key="15">
    <source>
        <dbReference type="Proteomes" id="UP000558475"/>
    </source>
</evidence>
<dbReference type="NCBIfam" id="TIGR02690">
    <property type="entry name" value="resist_ArsH"/>
    <property type="match status" value="1"/>
</dbReference>
<dbReference type="EMBL" id="JAAXZB010000003">
    <property type="protein sequence ID" value="NKW11154.1"/>
    <property type="molecule type" value="Genomic_DNA"/>
</dbReference>
<dbReference type="PROSITE" id="PS51353">
    <property type="entry name" value="ARSC"/>
    <property type="match status" value="1"/>
</dbReference>
<accession>A0A7X6FV05</accession>
<dbReference type="SUPFAM" id="SSF52833">
    <property type="entry name" value="Thioredoxin-like"/>
    <property type="match status" value="1"/>
</dbReference>